<feature type="non-terminal residue" evidence="1">
    <location>
        <position position="57"/>
    </location>
</feature>
<gene>
    <name evidence="1" type="ORF">OLEA9_D002166</name>
</gene>
<keyword evidence="2" id="KW-1185">Reference proteome</keyword>
<comment type="caution">
    <text evidence="1">The sequence shown here is derived from an EMBL/GenBank/DDBJ whole genome shotgun (WGS) entry which is preliminary data.</text>
</comment>
<dbReference type="Proteomes" id="UP000594638">
    <property type="component" value="Unassembled WGS sequence"/>
</dbReference>
<evidence type="ECO:0000313" key="2">
    <source>
        <dbReference type="Proteomes" id="UP000594638"/>
    </source>
</evidence>
<dbReference type="AlphaFoldDB" id="A0A8S0RIQ3"/>
<keyword evidence="1" id="KW-0675">Receptor</keyword>
<keyword evidence="1" id="KW-0808">Transferase</keyword>
<name>A0A8S0RIQ3_OLEEU</name>
<organism evidence="1 2">
    <name type="scientific">Olea europaea subsp. europaea</name>
    <dbReference type="NCBI Taxonomy" id="158383"/>
    <lineage>
        <taxon>Eukaryota</taxon>
        <taxon>Viridiplantae</taxon>
        <taxon>Streptophyta</taxon>
        <taxon>Embryophyta</taxon>
        <taxon>Tracheophyta</taxon>
        <taxon>Spermatophyta</taxon>
        <taxon>Magnoliopsida</taxon>
        <taxon>eudicotyledons</taxon>
        <taxon>Gunneridae</taxon>
        <taxon>Pentapetalae</taxon>
        <taxon>asterids</taxon>
        <taxon>lamiids</taxon>
        <taxon>Lamiales</taxon>
        <taxon>Oleaceae</taxon>
        <taxon>Oleeae</taxon>
        <taxon>Olea</taxon>
    </lineage>
</organism>
<accession>A0A8S0RIQ3</accession>
<keyword evidence="1" id="KW-0418">Kinase</keyword>
<proteinExistence type="predicted"/>
<reference evidence="1 2" key="1">
    <citation type="submission" date="2019-12" db="EMBL/GenBank/DDBJ databases">
        <authorList>
            <person name="Alioto T."/>
            <person name="Alioto T."/>
            <person name="Gomez Garrido J."/>
        </authorList>
    </citation>
    <scope>NUCLEOTIDE SEQUENCE [LARGE SCALE GENOMIC DNA]</scope>
</reference>
<evidence type="ECO:0000313" key="1">
    <source>
        <dbReference type="EMBL" id="CAA2978854.1"/>
    </source>
</evidence>
<dbReference type="Gramene" id="OE9D002166T1">
    <property type="protein sequence ID" value="OE9D002166C1"/>
    <property type="gene ID" value="OE9D002166"/>
</dbReference>
<sequence length="57" mass="6364">MGGVLQILNNEAELMIVPKAKPTISFSNSLPLSIDDIVLDCEDSVMPESQFKIRLRF</sequence>
<protein>
    <submittedName>
        <fullName evidence="1">Probable L-type lectin-domain containing receptor kinase</fullName>
    </submittedName>
</protein>
<dbReference type="GO" id="GO:0016301">
    <property type="term" value="F:kinase activity"/>
    <property type="evidence" value="ECO:0007669"/>
    <property type="project" value="UniProtKB-KW"/>
</dbReference>
<dbReference type="EMBL" id="CACTIH010003623">
    <property type="protein sequence ID" value="CAA2978854.1"/>
    <property type="molecule type" value="Genomic_DNA"/>
</dbReference>